<dbReference type="SMART" id="SM00774">
    <property type="entry name" value="WRKY"/>
    <property type="match status" value="1"/>
</dbReference>
<dbReference type="InterPro" id="IPR036576">
    <property type="entry name" value="WRKY_dom_sf"/>
</dbReference>
<dbReference type="Gramene" id="OQU88981">
    <property type="protein sequence ID" value="OQU88981"/>
    <property type="gene ID" value="SORBI_3002G128400"/>
</dbReference>
<evidence type="ECO:0000256" key="1">
    <source>
        <dbReference type="ARBA" id="ARBA00004123"/>
    </source>
</evidence>
<dbReference type="AlphaFoldDB" id="A0A1W0W3R3"/>
<dbReference type="InParanoid" id="A0A1W0W3R3"/>
<keyword evidence="2" id="KW-0805">Transcription regulation</keyword>
<reference evidence="8 9" key="1">
    <citation type="journal article" date="2009" name="Nature">
        <title>The Sorghum bicolor genome and the diversification of grasses.</title>
        <authorList>
            <person name="Paterson A.H."/>
            <person name="Bowers J.E."/>
            <person name="Bruggmann R."/>
            <person name="Dubchak I."/>
            <person name="Grimwood J."/>
            <person name="Gundlach H."/>
            <person name="Haberer G."/>
            <person name="Hellsten U."/>
            <person name="Mitros T."/>
            <person name="Poliakov A."/>
            <person name="Schmutz J."/>
            <person name="Spannagl M."/>
            <person name="Tang H."/>
            <person name="Wang X."/>
            <person name="Wicker T."/>
            <person name="Bharti A.K."/>
            <person name="Chapman J."/>
            <person name="Feltus F.A."/>
            <person name="Gowik U."/>
            <person name="Grigoriev I.V."/>
            <person name="Lyons E."/>
            <person name="Maher C.A."/>
            <person name="Martis M."/>
            <person name="Narechania A."/>
            <person name="Otillar R.P."/>
            <person name="Penning B.W."/>
            <person name="Salamov A.A."/>
            <person name="Wang Y."/>
            <person name="Zhang L."/>
            <person name="Carpita N.C."/>
            <person name="Freeling M."/>
            <person name="Gingle A.R."/>
            <person name="Hash C.T."/>
            <person name="Keller B."/>
            <person name="Klein P."/>
            <person name="Kresovich S."/>
            <person name="McCann M.C."/>
            <person name="Ming R."/>
            <person name="Peterson D.G."/>
            <person name="Mehboob-ur-Rahman"/>
            <person name="Ware D."/>
            <person name="Westhoff P."/>
            <person name="Mayer K.F."/>
            <person name="Messing J."/>
            <person name="Rokhsar D.S."/>
        </authorList>
    </citation>
    <scope>NUCLEOTIDE SEQUENCE [LARGE SCALE GENOMIC DNA]</scope>
    <source>
        <strain evidence="9">cv. BTx623</strain>
    </source>
</reference>
<dbReference type="Pfam" id="PF03106">
    <property type="entry name" value="WRKY"/>
    <property type="match status" value="1"/>
</dbReference>
<keyword evidence="9" id="KW-1185">Reference proteome</keyword>
<evidence type="ECO:0000256" key="2">
    <source>
        <dbReference type="ARBA" id="ARBA00023015"/>
    </source>
</evidence>
<evidence type="ECO:0000259" key="7">
    <source>
        <dbReference type="PROSITE" id="PS50811"/>
    </source>
</evidence>
<accession>A0A1W0W3R3</accession>
<dbReference type="STRING" id="4558.A0A1W0W3R3"/>
<comment type="subcellular location">
    <subcellularLocation>
        <location evidence="1">Nucleus</location>
    </subcellularLocation>
</comment>
<evidence type="ECO:0000313" key="8">
    <source>
        <dbReference type="EMBL" id="OQU88981.1"/>
    </source>
</evidence>
<protein>
    <recommendedName>
        <fullName evidence="7">WRKY domain-containing protein</fullName>
    </recommendedName>
</protein>
<dbReference type="GO" id="GO:0005634">
    <property type="term" value="C:nucleus"/>
    <property type="evidence" value="ECO:0000318"/>
    <property type="project" value="GO_Central"/>
</dbReference>
<evidence type="ECO:0000256" key="5">
    <source>
        <dbReference type="ARBA" id="ARBA00023242"/>
    </source>
</evidence>
<gene>
    <name evidence="8" type="ORF">SORBI_3002G128400</name>
</gene>
<evidence type="ECO:0000256" key="6">
    <source>
        <dbReference type="SAM" id="MobiDB-lite"/>
    </source>
</evidence>
<dbReference type="PROSITE" id="PS50811">
    <property type="entry name" value="WRKY"/>
    <property type="match status" value="1"/>
</dbReference>
<evidence type="ECO:0000256" key="4">
    <source>
        <dbReference type="ARBA" id="ARBA00023163"/>
    </source>
</evidence>
<feature type="region of interest" description="Disordered" evidence="6">
    <location>
        <begin position="34"/>
        <end position="57"/>
    </location>
</feature>
<dbReference type="EMBL" id="CM000761">
    <property type="protein sequence ID" value="OQU88981.1"/>
    <property type="molecule type" value="Genomic_DNA"/>
</dbReference>
<dbReference type="GO" id="GO:0003700">
    <property type="term" value="F:DNA-binding transcription factor activity"/>
    <property type="evidence" value="ECO:0000318"/>
    <property type="project" value="GO_Central"/>
</dbReference>
<keyword evidence="3" id="KW-0238">DNA-binding</keyword>
<sequence length="275" mass="29096">MAPVQSALAATWTPSCRTSLIHCVKRSLLCGSAPVGSQRPPASPPTGAQPVPAAGDQQRQGELLNGPVLQNGVHDSYTWRKYGQKEILGARFPRSYYKCGRRPGCPAKKHVQQCDADPSKLEVTYLEAHTCDDPPPSSSHAVPDPTAGSDALLVPPVPTVPFPSAQCYGGGRPSPPPLPPYQVPYAATTLGSNVLTLTATGVLLPSASYDPVPDVTDCTPSLEQEQDHDLLHIPSPACSQSELLPMEAAKLSPHAHGLPLSLEHTLDCDFAVPEL</sequence>
<dbReference type="InterPro" id="IPR003657">
    <property type="entry name" value="WRKY_dom"/>
</dbReference>
<dbReference type="GO" id="GO:0006355">
    <property type="term" value="P:regulation of DNA-templated transcription"/>
    <property type="evidence" value="ECO:0000318"/>
    <property type="project" value="GO_Central"/>
</dbReference>
<dbReference type="Proteomes" id="UP000000768">
    <property type="component" value="Chromosome 2"/>
</dbReference>
<dbReference type="PANTHER" id="PTHR32096">
    <property type="entry name" value="WRKY TRANSCRIPTION FACTOR 30-RELATED-RELATED"/>
    <property type="match status" value="1"/>
</dbReference>
<organism evidence="8 9">
    <name type="scientific">Sorghum bicolor</name>
    <name type="common">Sorghum</name>
    <name type="synonym">Sorghum vulgare</name>
    <dbReference type="NCBI Taxonomy" id="4558"/>
    <lineage>
        <taxon>Eukaryota</taxon>
        <taxon>Viridiplantae</taxon>
        <taxon>Streptophyta</taxon>
        <taxon>Embryophyta</taxon>
        <taxon>Tracheophyta</taxon>
        <taxon>Spermatophyta</taxon>
        <taxon>Magnoliopsida</taxon>
        <taxon>Liliopsida</taxon>
        <taxon>Poales</taxon>
        <taxon>Poaceae</taxon>
        <taxon>PACMAD clade</taxon>
        <taxon>Panicoideae</taxon>
        <taxon>Andropogonodae</taxon>
        <taxon>Andropogoneae</taxon>
        <taxon>Sorghinae</taxon>
        <taxon>Sorghum</taxon>
    </lineage>
</organism>
<dbReference type="Gene3D" id="2.20.25.80">
    <property type="entry name" value="WRKY domain"/>
    <property type="match status" value="1"/>
</dbReference>
<feature type="region of interest" description="Disordered" evidence="6">
    <location>
        <begin position="131"/>
        <end position="155"/>
    </location>
</feature>
<dbReference type="SUPFAM" id="SSF118290">
    <property type="entry name" value="WRKY DNA-binding domain"/>
    <property type="match status" value="1"/>
</dbReference>
<keyword evidence="4" id="KW-0804">Transcription</keyword>
<dbReference type="ExpressionAtlas" id="A0A1W0W3R3">
    <property type="expression patterns" value="baseline and differential"/>
</dbReference>
<name>A0A1W0W3R3_SORBI</name>
<feature type="domain" description="WRKY" evidence="7">
    <location>
        <begin position="75"/>
        <end position="134"/>
    </location>
</feature>
<dbReference type="PANTHER" id="PTHR32096:SF146">
    <property type="entry name" value="WRKY TRANSCRIPTION FACTOR 19-RELATED"/>
    <property type="match status" value="1"/>
</dbReference>
<dbReference type="InterPro" id="IPR044810">
    <property type="entry name" value="WRKY_plant"/>
</dbReference>
<proteinExistence type="predicted"/>
<keyword evidence="5" id="KW-0539">Nucleus</keyword>
<evidence type="ECO:0000256" key="3">
    <source>
        <dbReference type="ARBA" id="ARBA00023125"/>
    </source>
</evidence>
<dbReference type="GO" id="GO:0000976">
    <property type="term" value="F:transcription cis-regulatory region binding"/>
    <property type="evidence" value="ECO:0000318"/>
    <property type="project" value="GO_Central"/>
</dbReference>
<reference evidence="9" key="2">
    <citation type="journal article" date="2018" name="Plant J.">
        <title>The Sorghum bicolor reference genome: improved assembly, gene annotations, a transcriptome atlas, and signatures of genome organization.</title>
        <authorList>
            <person name="McCormick R.F."/>
            <person name="Truong S.K."/>
            <person name="Sreedasyam A."/>
            <person name="Jenkins J."/>
            <person name="Shu S."/>
            <person name="Sims D."/>
            <person name="Kennedy M."/>
            <person name="Amirebrahimi M."/>
            <person name="Weers B.D."/>
            <person name="McKinley B."/>
            <person name="Mattison A."/>
            <person name="Morishige D.T."/>
            <person name="Grimwood J."/>
            <person name="Schmutz J."/>
            <person name="Mullet J.E."/>
        </authorList>
    </citation>
    <scope>NUCLEOTIDE SEQUENCE [LARGE SCALE GENOMIC DNA]</scope>
    <source>
        <strain evidence="9">cv. BTx623</strain>
    </source>
</reference>
<evidence type="ECO:0000313" key="9">
    <source>
        <dbReference type="Proteomes" id="UP000000768"/>
    </source>
</evidence>